<organism evidence="1">
    <name type="scientific">Pararge aegeria</name>
    <name type="common">speckled wood butterfly</name>
    <dbReference type="NCBI Taxonomy" id="116150"/>
    <lineage>
        <taxon>Eukaryota</taxon>
        <taxon>Metazoa</taxon>
        <taxon>Ecdysozoa</taxon>
        <taxon>Arthropoda</taxon>
        <taxon>Hexapoda</taxon>
        <taxon>Insecta</taxon>
        <taxon>Pterygota</taxon>
        <taxon>Neoptera</taxon>
        <taxon>Endopterygota</taxon>
        <taxon>Lepidoptera</taxon>
        <taxon>Glossata</taxon>
        <taxon>Ditrysia</taxon>
        <taxon>Papilionoidea</taxon>
        <taxon>Nymphalidae</taxon>
        <taxon>Satyrinae</taxon>
        <taxon>Satyrini</taxon>
        <taxon>Parargina</taxon>
        <taxon>Pararge</taxon>
    </lineage>
</organism>
<name>S4NQ28_9NEOP</name>
<sequence length="78" mass="8432">MTHAQLDVLIQYVSEEASEAEASEGLEAARRSIEARLPLILRCCSAPHALLAAALAASKAHPLLLLLLYMKVPKVLQL</sequence>
<dbReference type="EMBL" id="GAIX01011704">
    <property type="protein sequence ID" value="JAA80856.1"/>
    <property type="molecule type" value="Transcribed_RNA"/>
</dbReference>
<reference evidence="1" key="1">
    <citation type="journal article" date="2013" name="BMC Genomics">
        <title>Unscrambling butterfly oogenesis.</title>
        <authorList>
            <person name="Carter J.M."/>
            <person name="Baker S.C."/>
            <person name="Pink R."/>
            <person name="Carter D.R."/>
            <person name="Collins A."/>
            <person name="Tomlin J."/>
            <person name="Gibbs M."/>
            <person name="Breuker C.J."/>
        </authorList>
    </citation>
    <scope>NUCLEOTIDE SEQUENCE</scope>
    <source>
        <tissue evidence="1">Ovary</tissue>
    </source>
</reference>
<proteinExistence type="predicted"/>
<protein>
    <submittedName>
        <fullName evidence="1">Uncharacterized protein</fullName>
    </submittedName>
</protein>
<dbReference type="AlphaFoldDB" id="S4NQ28"/>
<feature type="non-terminal residue" evidence="1">
    <location>
        <position position="78"/>
    </location>
</feature>
<accession>S4NQ28</accession>
<reference evidence="1" key="2">
    <citation type="submission" date="2013-05" db="EMBL/GenBank/DDBJ databases">
        <authorList>
            <person name="Carter J.-M."/>
            <person name="Baker S.C."/>
            <person name="Pink R."/>
            <person name="Carter D.R.F."/>
            <person name="Collins A."/>
            <person name="Tomlin J."/>
            <person name="Gibbs M."/>
            <person name="Breuker C.J."/>
        </authorList>
    </citation>
    <scope>NUCLEOTIDE SEQUENCE</scope>
    <source>
        <tissue evidence="1">Ovary</tissue>
    </source>
</reference>
<evidence type="ECO:0000313" key="1">
    <source>
        <dbReference type="EMBL" id="JAA80856.1"/>
    </source>
</evidence>